<dbReference type="AlphaFoldDB" id="A0A8B2NRE7"/>
<dbReference type="OrthoDB" id="9815890at2"/>
<dbReference type="EMBL" id="QHHQ01000005">
    <property type="protein sequence ID" value="RAH99591.1"/>
    <property type="molecule type" value="Genomic_DNA"/>
</dbReference>
<protein>
    <submittedName>
        <fullName evidence="2">Sulfurtransferase</fullName>
    </submittedName>
</protein>
<dbReference type="InterPro" id="IPR036873">
    <property type="entry name" value="Rhodanese-like_dom_sf"/>
</dbReference>
<dbReference type="PANTHER" id="PTHR47377">
    <property type="entry name" value="RHODANESE-LIKE DOMAIN-CONTAINING PROTEIN 4, CHLOROPLASTIC"/>
    <property type="match status" value="1"/>
</dbReference>
<evidence type="ECO:0000313" key="2">
    <source>
        <dbReference type="EMBL" id="RAH99591.1"/>
    </source>
</evidence>
<proteinExistence type="predicted"/>
<dbReference type="Pfam" id="PF00581">
    <property type="entry name" value="Rhodanese"/>
    <property type="match status" value="1"/>
</dbReference>
<comment type="caution">
    <text evidence="2">The sequence shown here is derived from an EMBL/GenBank/DDBJ whole genome shotgun (WGS) entry which is preliminary data.</text>
</comment>
<dbReference type="Gene3D" id="3.40.250.10">
    <property type="entry name" value="Rhodanese-like domain"/>
    <property type="match status" value="1"/>
</dbReference>
<dbReference type="PANTHER" id="PTHR47377:SF1">
    <property type="entry name" value="RHODANESE-LIKE DOMAIN-CONTAINING PROTEIN 4, CHLOROPLASTIC"/>
    <property type="match status" value="1"/>
</dbReference>
<keyword evidence="2" id="KW-0808">Transferase</keyword>
<dbReference type="InterPro" id="IPR001763">
    <property type="entry name" value="Rhodanese-like_dom"/>
</dbReference>
<dbReference type="GO" id="GO:0016740">
    <property type="term" value="F:transferase activity"/>
    <property type="evidence" value="ECO:0007669"/>
    <property type="project" value="UniProtKB-KW"/>
</dbReference>
<gene>
    <name evidence="2" type="ORF">DLJ53_23190</name>
</gene>
<name>A0A8B2NRE7_9HYPH</name>
<reference evidence="2 3" key="1">
    <citation type="submission" date="2018-05" db="EMBL/GenBank/DDBJ databases">
        <title>Acuticoccus sediminis sp. nov., isolated from deep-sea sediment of Indian Ocean.</title>
        <authorList>
            <person name="Liu X."/>
            <person name="Lai Q."/>
            <person name="Du Y."/>
            <person name="Sun F."/>
            <person name="Zhang X."/>
            <person name="Wang S."/>
            <person name="Shao Z."/>
        </authorList>
    </citation>
    <scope>NUCLEOTIDE SEQUENCE [LARGE SCALE GENOMIC DNA]</scope>
    <source>
        <strain evidence="2 3">PTG4-2</strain>
    </source>
</reference>
<sequence length="143" mass="15572">MQSEHSPIAEVTPAETFQELTADPSARLVDVRTKAEWAYVGLPDVSSTPSREPVLLEWQVFPTMAVSDDFGQTLQSACPDKSTALYFICRSGARSLAAARLMSALGYERCFNVTDGFEGPPDAHGHRGTVAGWKASGLPWRQN</sequence>
<dbReference type="SUPFAM" id="SSF52821">
    <property type="entry name" value="Rhodanese/Cell cycle control phosphatase"/>
    <property type="match status" value="1"/>
</dbReference>
<evidence type="ECO:0000313" key="3">
    <source>
        <dbReference type="Proteomes" id="UP000249590"/>
    </source>
</evidence>
<dbReference type="PROSITE" id="PS50206">
    <property type="entry name" value="RHODANESE_3"/>
    <property type="match status" value="1"/>
</dbReference>
<accession>A0A8B2NRE7</accession>
<dbReference type="SMART" id="SM00450">
    <property type="entry name" value="RHOD"/>
    <property type="match status" value="1"/>
</dbReference>
<evidence type="ECO:0000259" key="1">
    <source>
        <dbReference type="PROSITE" id="PS50206"/>
    </source>
</evidence>
<organism evidence="2 3">
    <name type="scientific">Acuticoccus sediminis</name>
    <dbReference type="NCBI Taxonomy" id="2184697"/>
    <lineage>
        <taxon>Bacteria</taxon>
        <taxon>Pseudomonadati</taxon>
        <taxon>Pseudomonadota</taxon>
        <taxon>Alphaproteobacteria</taxon>
        <taxon>Hyphomicrobiales</taxon>
        <taxon>Amorphaceae</taxon>
        <taxon>Acuticoccus</taxon>
    </lineage>
</organism>
<keyword evidence="3" id="KW-1185">Reference proteome</keyword>
<feature type="domain" description="Rhodanese" evidence="1">
    <location>
        <begin position="22"/>
        <end position="129"/>
    </location>
</feature>
<dbReference type="Proteomes" id="UP000249590">
    <property type="component" value="Unassembled WGS sequence"/>
</dbReference>
<dbReference type="InterPro" id="IPR044240">
    <property type="entry name" value="STR4-like"/>
</dbReference>